<keyword evidence="3" id="KW-1185">Reference proteome</keyword>
<feature type="region of interest" description="Disordered" evidence="1">
    <location>
        <begin position="154"/>
        <end position="355"/>
    </location>
</feature>
<comment type="caution">
    <text evidence="2">The sequence shown here is derived from an EMBL/GenBank/DDBJ whole genome shotgun (WGS) entry which is preliminary data.</text>
</comment>
<dbReference type="AlphaFoldDB" id="A0A218YY64"/>
<feature type="region of interest" description="Disordered" evidence="1">
    <location>
        <begin position="96"/>
        <end position="132"/>
    </location>
</feature>
<dbReference type="Proteomes" id="UP000242519">
    <property type="component" value="Unassembled WGS sequence"/>
</dbReference>
<feature type="compositionally biased region" description="Basic and acidic residues" evidence="1">
    <location>
        <begin position="105"/>
        <end position="119"/>
    </location>
</feature>
<name>A0A218YY64_9HELO</name>
<evidence type="ECO:0000256" key="1">
    <source>
        <dbReference type="SAM" id="MobiDB-lite"/>
    </source>
</evidence>
<sequence length="401" mass="42471">MQTVLRPPIHDIYDPDDVGLRDSPDLKPMQFSLVPSLSPEPDVPFPPVSVGSSPDPENRKGPPHSKPRPSRGDAVLIAHMAGGKYSDVARDAGEKPLASEIDEDVPARDGRDVVISRAEDQEENTTGRAGPVAHISGVDLATMAAMQTLAANALRQAAKGSPDPAQEAAEGLRLRIETGSEPAEALKLPTGPADRAPCVDGPPAHLSQDRNHEMVAPSPAGELPPIRHHSPQSSLVNGSGSSQITLPSISELGNFEPLADGGMSDPAYPQSPPGRPHQRFGVLPTQNSPPKSPNDVFRGLPSPGRNHFYPPYTSGHRRPSQSNGEPPHYQSPADYSGSSNTETPTDGSGATPASMSIDRMSIDGITNPQIGGYQCIFPGCTAQPFQTQASPPLVRRYDCRL</sequence>
<evidence type="ECO:0000313" key="2">
    <source>
        <dbReference type="EMBL" id="OWP00769.1"/>
    </source>
</evidence>
<dbReference type="InParanoid" id="A0A218YY64"/>
<protein>
    <submittedName>
        <fullName evidence="2">Uncharacterized protein</fullName>
    </submittedName>
</protein>
<proteinExistence type="predicted"/>
<organism evidence="2 3">
    <name type="scientific">Diplocarpon coronariae</name>
    <dbReference type="NCBI Taxonomy" id="2795749"/>
    <lineage>
        <taxon>Eukaryota</taxon>
        <taxon>Fungi</taxon>
        <taxon>Dikarya</taxon>
        <taxon>Ascomycota</taxon>
        <taxon>Pezizomycotina</taxon>
        <taxon>Leotiomycetes</taxon>
        <taxon>Helotiales</taxon>
        <taxon>Drepanopezizaceae</taxon>
        <taxon>Diplocarpon</taxon>
    </lineage>
</organism>
<feature type="compositionally biased region" description="Polar residues" evidence="1">
    <location>
        <begin position="231"/>
        <end position="248"/>
    </location>
</feature>
<accession>A0A218YY64</accession>
<gene>
    <name evidence="2" type="ORF">B2J93_8460</name>
</gene>
<evidence type="ECO:0000313" key="3">
    <source>
        <dbReference type="Proteomes" id="UP000242519"/>
    </source>
</evidence>
<feature type="compositionally biased region" description="Basic and acidic residues" evidence="1">
    <location>
        <begin position="8"/>
        <end position="25"/>
    </location>
</feature>
<dbReference type="STRING" id="503106.A0A218YY64"/>
<feature type="region of interest" description="Disordered" evidence="1">
    <location>
        <begin position="1"/>
        <end position="73"/>
    </location>
</feature>
<reference evidence="2 3" key="1">
    <citation type="submission" date="2017-04" db="EMBL/GenBank/DDBJ databases">
        <title>Draft genome sequence of Marssonina coronaria NL1: causal agent of apple blotch.</title>
        <authorList>
            <person name="Cheng Q."/>
        </authorList>
    </citation>
    <scope>NUCLEOTIDE SEQUENCE [LARGE SCALE GENOMIC DNA]</scope>
    <source>
        <strain evidence="2 3">NL1</strain>
    </source>
</reference>
<dbReference type="EMBL" id="MZNU01000308">
    <property type="protein sequence ID" value="OWP00769.1"/>
    <property type="molecule type" value="Genomic_DNA"/>
</dbReference>
<feature type="compositionally biased region" description="Polar residues" evidence="1">
    <location>
        <begin position="336"/>
        <end position="354"/>
    </location>
</feature>
<dbReference type="OrthoDB" id="6077919at2759"/>